<dbReference type="HOGENOM" id="CLU_053947_2_1_5"/>
<keyword evidence="7" id="KW-0378">Hydrolase</keyword>
<dbReference type="KEGG" id="xau:Xaut_1251"/>
<evidence type="ECO:0000256" key="5">
    <source>
        <dbReference type="ARBA" id="ARBA00013198"/>
    </source>
</evidence>
<evidence type="ECO:0000256" key="7">
    <source>
        <dbReference type="RuleBase" id="RU365095"/>
    </source>
</evidence>
<evidence type="ECO:0000259" key="8">
    <source>
        <dbReference type="Pfam" id="PF01182"/>
    </source>
</evidence>
<keyword evidence="10" id="KW-1185">Reference proteome</keyword>
<dbReference type="GO" id="GO:0005975">
    <property type="term" value="P:carbohydrate metabolic process"/>
    <property type="evidence" value="ECO:0007669"/>
    <property type="project" value="UniProtKB-UniRule"/>
</dbReference>
<organism evidence="9 10">
    <name type="scientific">Xanthobacter autotrophicus (strain ATCC BAA-1158 / Py2)</name>
    <dbReference type="NCBI Taxonomy" id="78245"/>
    <lineage>
        <taxon>Bacteria</taxon>
        <taxon>Pseudomonadati</taxon>
        <taxon>Pseudomonadota</taxon>
        <taxon>Alphaproteobacteria</taxon>
        <taxon>Hyphomicrobiales</taxon>
        <taxon>Xanthobacteraceae</taxon>
        <taxon>Xanthobacter</taxon>
    </lineage>
</organism>
<dbReference type="EC" id="3.1.1.31" evidence="5 7"/>
<dbReference type="PhylomeDB" id="A7IEQ7"/>
<dbReference type="InterPro" id="IPR039104">
    <property type="entry name" value="6PGL"/>
</dbReference>
<dbReference type="OrthoDB" id="9810967at2"/>
<comment type="catalytic activity">
    <reaction evidence="1 7">
        <text>6-phospho-D-glucono-1,5-lactone + H2O = 6-phospho-D-gluconate + H(+)</text>
        <dbReference type="Rhea" id="RHEA:12556"/>
        <dbReference type="ChEBI" id="CHEBI:15377"/>
        <dbReference type="ChEBI" id="CHEBI:15378"/>
        <dbReference type="ChEBI" id="CHEBI:57955"/>
        <dbReference type="ChEBI" id="CHEBI:58759"/>
        <dbReference type="EC" id="3.1.1.31"/>
    </reaction>
</comment>
<dbReference type="PANTHER" id="PTHR11054:SF0">
    <property type="entry name" value="6-PHOSPHOGLUCONOLACTONASE"/>
    <property type="match status" value="1"/>
</dbReference>
<dbReference type="CDD" id="cd01400">
    <property type="entry name" value="6PGL"/>
    <property type="match status" value="1"/>
</dbReference>
<comment type="pathway">
    <text evidence="3 7">Carbohydrate degradation; pentose phosphate pathway; D-ribulose 5-phosphate from D-glucose 6-phosphate (oxidative stage): step 2/3.</text>
</comment>
<evidence type="ECO:0000256" key="6">
    <source>
        <dbReference type="ARBA" id="ARBA00020337"/>
    </source>
</evidence>
<dbReference type="eggNOG" id="COG0363">
    <property type="taxonomic scope" value="Bacteria"/>
</dbReference>
<accession>A7IEQ7</accession>
<dbReference type="GO" id="GO:0017057">
    <property type="term" value="F:6-phosphogluconolactonase activity"/>
    <property type="evidence" value="ECO:0007669"/>
    <property type="project" value="UniProtKB-UniRule"/>
</dbReference>
<dbReference type="InterPro" id="IPR006148">
    <property type="entry name" value="Glc/Gal-6P_isomerase"/>
</dbReference>
<dbReference type="PANTHER" id="PTHR11054">
    <property type="entry name" value="6-PHOSPHOGLUCONOLACTONASE"/>
    <property type="match status" value="1"/>
</dbReference>
<reference evidence="9 10" key="1">
    <citation type="submission" date="2007-07" db="EMBL/GenBank/DDBJ databases">
        <title>Complete sequence of chromosome of Xanthobacter autotrophicus Py2.</title>
        <authorList>
            <consortium name="US DOE Joint Genome Institute"/>
            <person name="Copeland A."/>
            <person name="Lucas S."/>
            <person name="Lapidus A."/>
            <person name="Barry K."/>
            <person name="Glavina del Rio T."/>
            <person name="Hammon N."/>
            <person name="Israni S."/>
            <person name="Dalin E."/>
            <person name="Tice H."/>
            <person name="Pitluck S."/>
            <person name="Sims D."/>
            <person name="Brettin T."/>
            <person name="Bruce D."/>
            <person name="Detter J.C."/>
            <person name="Han C."/>
            <person name="Tapia R."/>
            <person name="Brainard J."/>
            <person name="Schmutz J."/>
            <person name="Larimer F."/>
            <person name="Land M."/>
            <person name="Hauser L."/>
            <person name="Kyrpides N."/>
            <person name="Kim E."/>
            <person name="Ensigns S.A."/>
            <person name="Richardson P."/>
        </authorList>
    </citation>
    <scope>NUCLEOTIDE SEQUENCE [LARGE SCALE GENOMIC DNA]</scope>
    <source>
        <strain evidence="10">ATCC BAA-1158 / Py2</strain>
    </source>
</reference>
<dbReference type="STRING" id="78245.Xaut_1251"/>
<name>A7IEQ7_XANP2</name>
<sequence length="242" mass="24893">MTTSSHPTPALPFALAAYDDPAALARALAAHVAEALRARVARDGSASLAVSGGRTPTRFFETLSGAPLDWSRITVTLVDERWVPETSDRSNAALVRRHLLKGPAAAARFVPLFTGAPTPEEGLAGAEAAVAALRAPFAAVVLGMGDDGHTASFFPGAPTLAAAIDPAGTARLIAVRAEAAGEPRITFTLPPLISADLLLLHIEGATKRAVLERAAAGGNGADQPIRAVLANAPRPLDVLWCP</sequence>
<proteinExistence type="inferred from homology"/>
<comment type="function">
    <text evidence="2 7">Hydrolysis of 6-phosphogluconolactone to 6-phosphogluconate.</text>
</comment>
<dbReference type="InterPro" id="IPR037171">
    <property type="entry name" value="NagB/RpiA_transferase-like"/>
</dbReference>
<dbReference type="SUPFAM" id="SSF100950">
    <property type="entry name" value="NagB/RpiA/CoA transferase-like"/>
    <property type="match status" value="1"/>
</dbReference>
<evidence type="ECO:0000256" key="2">
    <source>
        <dbReference type="ARBA" id="ARBA00002681"/>
    </source>
</evidence>
<dbReference type="Gene3D" id="3.40.50.1360">
    <property type="match status" value="1"/>
</dbReference>
<dbReference type="NCBIfam" id="TIGR01198">
    <property type="entry name" value="pgl"/>
    <property type="match status" value="1"/>
</dbReference>
<evidence type="ECO:0000256" key="3">
    <source>
        <dbReference type="ARBA" id="ARBA00004961"/>
    </source>
</evidence>
<gene>
    <name evidence="7" type="primary">pgl</name>
    <name evidence="9" type="ordered locus">Xaut_1251</name>
</gene>
<dbReference type="GO" id="GO:0006098">
    <property type="term" value="P:pentose-phosphate shunt"/>
    <property type="evidence" value="ECO:0007669"/>
    <property type="project" value="UniProtKB-UniPathway"/>
</dbReference>
<dbReference type="EMBL" id="CP000781">
    <property type="protein sequence ID" value="ABS66500.1"/>
    <property type="molecule type" value="Genomic_DNA"/>
</dbReference>
<dbReference type="InterPro" id="IPR005900">
    <property type="entry name" value="6-phosphogluconolactonase_DevB"/>
</dbReference>
<evidence type="ECO:0000313" key="9">
    <source>
        <dbReference type="EMBL" id="ABS66500.1"/>
    </source>
</evidence>
<protein>
    <recommendedName>
        <fullName evidence="6 7">6-phosphogluconolactonase</fullName>
        <shortName evidence="7">6PGL</shortName>
        <ecNumber evidence="5 7">3.1.1.31</ecNumber>
    </recommendedName>
</protein>
<dbReference type="AlphaFoldDB" id="A7IEQ7"/>
<feature type="domain" description="Glucosamine/galactosamine-6-phosphate isomerase" evidence="8">
    <location>
        <begin position="20"/>
        <end position="230"/>
    </location>
</feature>
<dbReference type="Pfam" id="PF01182">
    <property type="entry name" value="Glucosamine_iso"/>
    <property type="match status" value="1"/>
</dbReference>
<evidence type="ECO:0000313" key="10">
    <source>
        <dbReference type="Proteomes" id="UP000002417"/>
    </source>
</evidence>
<evidence type="ECO:0000256" key="1">
    <source>
        <dbReference type="ARBA" id="ARBA00000832"/>
    </source>
</evidence>
<dbReference type="Proteomes" id="UP000002417">
    <property type="component" value="Chromosome"/>
</dbReference>
<dbReference type="UniPathway" id="UPA00115">
    <property type="reaction ID" value="UER00409"/>
</dbReference>
<evidence type="ECO:0000256" key="4">
    <source>
        <dbReference type="ARBA" id="ARBA00010662"/>
    </source>
</evidence>
<comment type="similarity">
    <text evidence="4 7">Belongs to the glucosamine/galactosamine-6-phosphate isomerase family. 6-phosphogluconolactonase subfamily.</text>
</comment>